<name>A0A2W5L508_SPHMC</name>
<reference evidence="1 2" key="1">
    <citation type="submission" date="2017-08" db="EMBL/GenBank/DDBJ databases">
        <title>Infants hospitalized years apart are colonized by the same room-sourced microbial strains.</title>
        <authorList>
            <person name="Brooks B."/>
            <person name="Olm M.R."/>
            <person name="Firek B.A."/>
            <person name="Baker R."/>
            <person name="Thomas B.C."/>
            <person name="Morowitz M.J."/>
            <person name="Banfield J.F."/>
        </authorList>
    </citation>
    <scope>NUCLEOTIDE SEQUENCE [LARGE SCALE GENOMIC DNA]</scope>
    <source>
        <strain evidence="1">S2_005_003_R2_47</strain>
    </source>
</reference>
<evidence type="ECO:0000313" key="2">
    <source>
        <dbReference type="Proteomes" id="UP000248597"/>
    </source>
</evidence>
<sequence>MAALDSGPDDGARIPLLAVDEMSDAQRALYEDVVSGPRGQMIGPLRAAIHSPALAERWSKLGEYLRFETCLPLRLSELAIIVCGRRWSAQVEWWVHARVAIETGLPQAVVMAIRDLEAPVFDDPADLEIYEYARLLQETGQVPAAVHGAVKARWGTRGVVELTAIIGYYTMVAMTLNAHQLPVPDGSRPLADTGALVTLAPGRLDRAAVA</sequence>
<proteinExistence type="predicted"/>
<dbReference type="AlphaFoldDB" id="A0A2W5L508"/>
<organism evidence="1 2">
    <name type="scientific">Sphingopyxis macrogoltabida</name>
    <name type="common">Sphingomonas macrogoltabidus</name>
    <dbReference type="NCBI Taxonomy" id="33050"/>
    <lineage>
        <taxon>Bacteria</taxon>
        <taxon>Pseudomonadati</taxon>
        <taxon>Pseudomonadota</taxon>
        <taxon>Alphaproteobacteria</taxon>
        <taxon>Sphingomonadales</taxon>
        <taxon>Sphingomonadaceae</taxon>
        <taxon>Sphingopyxis</taxon>
    </lineage>
</organism>
<accession>A0A2W5L508</accession>
<dbReference type="SUPFAM" id="SSF69118">
    <property type="entry name" value="AhpD-like"/>
    <property type="match status" value="1"/>
</dbReference>
<dbReference type="PANTHER" id="PTHR34846">
    <property type="entry name" value="4-CARBOXYMUCONOLACTONE DECARBOXYLASE FAMILY PROTEIN (AFU_ORTHOLOGUE AFUA_6G11590)"/>
    <property type="match status" value="1"/>
</dbReference>
<dbReference type="Gene3D" id="1.20.1290.10">
    <property type="entry name" value="AhpD-like"/>
    <property type="match status" value="1"/>
</dbReference>
<protein>
    <submittedName>
        <fullName evidence="1">Carboxymuconolactone decarboxylase</fullName>
    </submittedName>
</protein>
<gene>
    <name evidence="1" type="ORF">DI569_01270</name>
</gene>
<dbReference type="Proteomes" id="UP000248597">
    <property type="component" value="Unassembled WGS sequence"/>
</dbReference>
<dbReference type="PANTHER" id="PTHR34846:SF11">
    <property type="entry name" value="4-CARBOXYMUCONOLACTONE DECARBOXYLASE FAMILY PROTEIN (AFU_ORTHOLOGUE AFUA_6G11590)"/>
    <property type="match status" value="1"/>
</dbReference>
<dbReference type="InterPro" id="IPR029032">
    <property type="entry name" value="AhpD-like"/>
</dbReference>
<comment type="caution">
    <text evidence="1">The sequence shown here is derived from an EMBL/GenBank/DDBJ whole genome shotgun (WGS) entry which is preliminary data.</text>
</comment>
<evidence type="ECO:0000313" key="1">
    <source>
        <dbReference type="EMBL" id="PZQ24481.1"/>
    </source>
</evidence>
<dbReference type="EMBL" id="QFPJ01000002">
    <property type="protein sequence ID" value="PZQ24481.1"/>
    <property type="molecule type" value="Genomic_DNA"/>
</dbReference>